<dbReference type="SUPFAM" id="SSF56349">
    <property type="entry name" value="DNA breaking-rejoining enzymes"/>
    <property type="match status" value="1"/>
</dbReference>
<evidence type="ECO:0000259" key="2">
    <source>
        <dbReference type="PROSITE" id="PS51898"/>
    </source>
</evidence>
<feature type="domain" description="Tyr recombinase" evidence="2">
    <location>
        <begin position="1"/>
        <end position="104"/>
    </location>
</feature>
<organism evidence="3">
    <name type="scientific">marine sediment metagenome</name>
    <dbReference type="NCBI Taxonomy" id="412755"/>
    <lineage>
        <taxon>unclassified sequences</taxon>
        <taxon>metagenomes</taxon>
        <taxon>ecological metagenomes</taxon>
    </lineage>
</organism>
<dbReference type="EMBL" id="LAZR01042548">
    <property type="protein sequence ID" value="KKL09277.1"/>
    <property type="molecule type" value="Genomic_DNA"/>
</dbReference>
<dbReference type="AlphaFoldDB" id="A0A0F9B677"/>
<dbReference type="InterPro" id="IPR002104">
    <property type="entry name" value="Integrase_catalytic"/>
</dbReference>
<name>A0A0F9B677_9ZZZZ</name>
<dbReference type="GO" id="GO:0015074">
    <property type="term" value="P:DNA integration"/>
    <property type="evidence" value="ECO:0007669"/>
    <property type="project" value="InterPro"/>
</dbReference>
<dbReference type="PROSITE" id="PS51898">
    <property type="entry name" value="TYR_RECOMBINASE"/>
    <property type="match status" value="1"/>
</dbReference>
<sequence>MILILIFIKNYTNHRSIKSGATTWQKKLREAGVKAKLIKFDGEGKMIPETSVHPHLLRHSYASYLVNEKGMDIRKVQILLRHSSLTSTQIYVHIDRDKLKKELAE</sequence>
<protein>
    <recommendedName>
        <fullName evidence="2">Tyr recombinase domain-containing protein</fullName>
    </recommendedName>
</protein>
<reference evidence="3" key="1">
    <citation type="journal article" date="2015" name="Nature">
        <title>Complex archaea that bridge the gap between prokaryotes and eukaryotes.</title>
        <authorList>
            <person name="Spang A."/>
            <person name="Saw J.H."/>
            <person name="Jorgensen S.L."/>
            <person name="Zaremba-Niedzwiedzka K."/>
            <person name="Martijn J."/>
            <person name="Lind A.E."/>
            <person name="van Eijk R."/>
            <person name="Schleper C."/>
            <person name="Guy L."/>
            <person name="Ettema T.J."/>
        </authorList>
    </citation>
    <scope>NUCLEOTIDE SEQUENCE</scope>
</reference>
<evidence type="ECO:0000313" key="3">
    <source>
        <dbReference type="EMBL" id="KKL09277.1"/>
    </source>
</evidence>
<keyword evidence="1" id="KW-0233">DNA recombination</keyword>
<accession>A0A0F9B677</accession>
<dbReference type="InterPro" id="IPR011010">
    <property type="entry name" value="DNA_brk_join_enz"/>
</dbReference>
<dbReference type="Gene3D" id="1.10.443.10">
    <property type="entry name" value="Intergrase catalytic core"/>
    <property type="match status" value="1"/>
</dbReference>
<evidence type="ECO:0000256" key="1">
    <source>
        <dbReference type="ARBA" id="ARBA00023172"/>
    </source>
</evidence>
<dbReference type="GO" id="GO:0003677">
    <property type="term" value="F:DNA binding"/>
    <property type="evidence" value="ECO:0007669"/>
    <property type="project" value="InterPro"/>
</dbReference>
<dbReference type="InterPro" id="IPR013762">
    <property type="entry name" value="Integrase-like_cat_sf"/>
</dbReference>
<proteinExistence type="predicted"/>
<dbReference type="Pfam" id="PF00589">
    <property type="entry name" value="Phage_integrase"/>
    <property type="match status" value="1"/>
</dbReference>
<comment type="caution">
    <text evidence="3">The sequence shown here is derived from an EMBL/GenBank/DDBJ whole genome shotgun (WGS) entry which is preliminary data.</text>
</comment>
<dbReference type="GO" id="GO:0006310">
    <property type="term" value="P:DNA recombination"/>
    <property type="evidence" value="ECO:0007669"/>
    <property type="project" value="UniProtKB-KW"/>
</dbReference>
<gene>
    <name evidence="3" type="ORF">LCGC14_2567460</name>
</gene>